<reference evidence="1 2" key="1">
    <citation type="submission" date="2018-08" db="EMBL/GenBank/DDBJ databases">
        <title>A genome reference for cultivated species of the human gut microbiota.</title>
        <authorList>
            <person name="Zou Y."/>
            <person name="Xue W."/>
            <person name="Luo G."/>
        </authorList>
    </citation>
    <scope>NUCLEOTIDE SEQUENCE [LARGE SCALE GENOMIC DNA]</scope>
    <source>
        <strain evidence="1 2">AM30-4</strain>
    </source>
</reference>
<accession>A0A3R6P0Y2</accession>
<sequence length="79" mass="9427">MQMYELEPLISNLHKKDRYSWEQARMIAYVIAQCNSTKKLKPTDIMQFSWDDDTTGETSISNEDIKRLREKAKQYITHN</sequence>
<name>A0A3R6P0Y2_PARDI</name>
<comment type="caution">
    <text evidence="1">The sequence shown here is derived from an EMBL/GenBank/DDBJ whole genome shotgun (WGS) entry which is preliminary data.</text>
</comment>
<gene>
    <name evidence="1" type="ORF">DW782_07620</name>
</gene>
<proteinExistence type="predicted"/>
<evidence type="ECO:0000313" key="1">
    <source>
        <dbReference type="EMBL" id="RHD76610.1"/>
    </source>
</evidence>
<protein>
    <submittedName>
        <fullName evidence="1">Uncharacterized protein</fullName>
    </submittedName>
</protein>
<dbReference type="AlphaFoldDB" id="A0A3R6P0Y2"/>
<evidence type="ECO:0000313" key="2">
    <source>
        <dbReference type="Proteomes" id="UP000284660"/>
    </source>
</evidence>
<dbReference type="Proteomes" id="UP000284660">
    <property type="component" value="Unassembled WGS sequence"/>
</dbReference>
<organism evidence="1 2">
    <name type="scientific">Parabacteroides distasonis</name>
    <dbReference type="NCBI Taxonomy" id="823"/>
    <lineage>
        <taxon>Bacteria</taxon>
        <taxon>Pseudomonadati</taxon>
        <taxon>Bacteroidota</taxon>
        <taxon>Bacteroidia</taxon>
        <taxon>Bacteroidales</taxon>
        <taxon>Tannerellaceae</taxon>
        <taxon>Parabacteroides</taxon>
    </lineage>
</organism>
<dbReference type="EMBL" id="QSJN01000003">
    <property type="protein sequence ID" value="RHD76610.1"/>
    <property type="molecule type" value="Genomic_DNA"/>
</dbReference>